<sequence>MKGKHLHTGQSELYRSRLDSLLDSGHELFIMSLEVDWDWIDQELSEHYSDTGRPSVPTRTMVGMMLLKHLYNESDESVLRRWVENPYWQYFTGEEFFQHKHPFDPTDFVYFRKRVGELGMEKVLALSVKLHPGSEQERELLFDTTVQEKDITYPTDDKLAMRVIEYCWKYSVWEEISQRQSYVRVLKKQRLALHNGSHPRRRKKAAKARRKIKTIAGRLVRELQRKMNQEQLSHYGETLEMFTQVLAQKRTDKDKRYSLHEPAVSCIAKGKAHKKFEFGSKVSIACTALSKVIMGIKCFEGSPYDGHTLAPSLEQVDRVRADLGGTRPKIATCDRGYRGPKEIEGTQVKIPSRGSGDQTAYQKRKERERFRRRAGIEPIIGHLKADHRMGRNFLDGEIGNVVNALLAGAAFNFKKRLNMIRASILLLFKYLIRNTINNTRQVIGLHRLLAGYNIRCGKTIGLENVLFQV</sequence>
<dbReference type="GO" id="GO:0003677">
    <property type="term" value="F:DNA binding"/>
    <property type="evidence" value="ECO:0007669"/>
    <property type="project" value="InterPro"/>
</dbReference>
<evidence type="ECO:0000259" key="1">
    <source>
        <dbReference type="Pfam" id="PF01609"/>
    </source>
</evidence>
<dbReference type="Pfam" id="PF01609">
    <property type="entry name" value="DDE_Tnp_1"/>
    <property type="match status" value="1"/>
</dbReference>
<evidence type="ECO:0000259" key="2">
    <source>
        <dbReference type="Pfam" id="PF05598"/>
    </source>
</evidence>
<protein>
    <submittedName>
        <fullName evidence="3">Bll1957 protein</fullName>
    </submittedName>
</protein>
<dbReference type="InterPro" id="IPR008490">
    <property type="entry name" value="Transposase_InsH_N"/>
</dbReference>
<dbReference type="AlphaFoldDB" id="A0A3B0Z763"/>
<dbReference type="Pfam" id="PF05598">
    <property type="entry name" value="DUF772"/>
    <property type="match status" value="1"/>
</dbReference>
<dbReference type="PANTHER" id="PTHR33803">
    <property type="entry name" value="IS1478 TRANSPOSASE"/>
    <property type="match status" value="1"/>
</dbReference>
<evidence type="ECO:0000313" key="3">
    <source>
        <dbReference type="EMBL" id="VAW87381.1"/>
    </source>
</evidence>
<name>A0A3B0Z763_9ZZZZ</name>
<dbReference type="PANTHER" id="PTHR33803:SF3">
    <property type="entry name" value="BLL1974 PROTEIN"/>
    <property type="match status" value="1"/>
</dbReference>
<organism evidence="3">
    <name type="scientific">hydrothermal vent metagenome</name>
    <dbReference type="NCBI Taxonomy" id="652676"/>
    <lineage>
        <taxon>unclassified sequences</taxon>
        <taxon>metagenomes</taxon>
        <taxon>ecological metagenomes</taxon>
    </lineage>
</organism>
<accession>A0A3B0Z763</accession>
<dbReference type="EMBL" id="UOFP01000182">
    <property type="protein sequence ID" value="VAW87381.1"/>
    <property type="molecule type" value="Genomic_DNA"/>
</dbReference>
<dbReference type="GO" id="GO:0004803">
    <property type="term" value="F:transposase activity"/>
    <property type="evidence" value="ECO:0007669"/>
    <property type="project" value="InterPro"/>
</dbReference>
<dbReference type="InterPro" id="IPR047710">
    <property type="entry name" value="Transpos_IS5-like"/>
</dbReference>
<reference evidence="3" key="1">
    <citation type="submission" date="2018-06" db="EMBL/GenBank/DDBJ databases">
        <authorList>
            <person name="Zhirakovskaya E."/>
        </authorList>
    </citation>
    <scope>NUCLEOTIDE SEQUENCE</scope>
</reference>
<gene>
    <name evidence="3" type="ORF">MNBD_GAMMA18-955</name>
</gene>
<dbReference type="GO" id="GO:0006313">
    <property type="term" value="P:DNA transposition"/>
    <property type="evidence" value="ECO:0007669"/>
    <property type="project" value="InterPro"/>
</dbReference>
<dbReference type="NCBIfam" id="NF033578">
    <property type="entry name" value="transpos_IS5_1"/>
    <property type="match status" value="1"/>
</dbReference>
<feature type="domain" description="Transposase InsH N-terminal" evidence="2">
    <location>
        <begin position="17"/>
        <end position="114"/>
    </location>
</feature>
<feature type="domain" description="Transposase IS4-like" evidence="1">
    <location>
        <begin position="269"/>
        <end position="412"/>
    </location>
</feature>
<proteinExistence type="predicted"/>
<dbReference type="InterPro" id="IPR002559">
    <property type="entry name" value="Transposase_11"/>
</dbReference>